<evidence type="ECO:0000256" key="5">
    <source>
        <dbReference type="ARBA" id="ARBA00022840"/>
    </source>
</evidence>
<evidence type="ECO:0000256" key="1">
    <source>
        <dbReference type="ARBA" id="ARBA00012552"/>
    </source>
</evidence>
<dbReference type="SMART" id="SM00490">
    <property type="entry name" value="HELICc"/>
    <property type="match status" value="1"/>
</dbReference>
<dbReference type="Pfam" id="PF00271">
    <property type="entry name" value="Helicase_C"/>
    <property type="match status" value="1"/>
</dbReference>
<organism evidence="9 10">
    <name type="scientific">Protomyces lactucae-debilis</name>
    <dbReference type="NCBI Taxonomy" id="2754530"/>
    <lineage>
        <taxon>Eukaryota</taxon>
        <taxon>Fungi</taxon>
        <taxon>Dikarya</taxon>
        <taxon>Ascomycota</taxon>
        <taxon>Taphrinomycotina</taxon>
        <taxon>Taphrinomycetes</taxon>
        <taxon>Taphrinales</taxon>
        <taxon>Protomycetaceae</taxon>
        <taxon>Protomyces</taxon>
    </lineage>
</organism>
<dbReference type="EMBL" id="MCFI01000016">
    <property type="protein sequence ID" value="ORY79002.1"/>
    <property type="molecule type" value="Genomic_DNA"/>
</dbReference>
<dbReference type="GeneID" id="63788051"/>
<dbReference type="PROSITE" id="PS51192">
    <property type="entry name" value="HELICASE_ATP_BIND_1"/>
    <property type="match status" value="1"/>
</dbReference>
<feature type="domain" description="Helicase ATP-binding" evidence="7">
    <location>
        <begin position="73"/>
        <end position="256"/>
    </location>
</feature>
<dbReference type="OrthoDB" id="10256233at2759"/>
<dbReference type="InterPro" id="IPR011545">
    <property type="entry name" value="DEAD/DEAH_box_helicase_dom"/>
</dbReference>
<dbReference type="GO" id="GO:0005524">
    <property type="term" value="F:ATP binding"/>
    <property type="evidence" value="ECO:0007669"/>
    <property type="project" value="UniProtKB-KW"/>
</dbReference>
<dbReference type="Pfam" id="PF00270">
    <property type="entry name" value="DEAD"/>
    <property type="match status" value="1"/>
</dbReference>
<reference evidence="9 10" key="1">
    <citation type="submission" date="2016-07" db="EMBL/GenBank/DDBJ databases">
        <title>Pervasive Adenine N6-methylation of Active Genes in Fungi.</title>
        <authorList>
            <consortium name="DOE Joint Genome Institute"/>
            <person name="Mondo S.J."/>
            <person name="Dannebaum R.O."/>
            <person name="Kuo R.C."/>
            <person name="Labutti K."/>
            <person name="Haridas S."/>
            <person name="Kuo A."/>
            <person name="Salamov A."/>
            <person name="Ahrendt S.R."/>
            <person name="Lipzen A."/>
            <person name="Sullivan W."/>
            <person name="Andreopoulos W.B."/>
            <person name="Clum A."/>
            <person name="Lindquist E."/>
            <person name="Daum C."/>
            <person name="Ramamoorthy G.K."/>
            <person name="Gryganskyi A."/>
            <person name="Culley D."/>
            <person name="Magnuson J.K."/>
            <person name="James T.Y."/>
            <person name="O'Malley M.A."/>
            <person name="Stajich J.E."/>
            <person name="Spatafora J.W."/>
            <person name="Visel A."/>
            <person name="Grigoriev I.V."/>
        </authorList>
    </citation>
    <scope>NUCLEOTIDE SEQUENCE [LARGE SCALE GENOMIC DNA]</scope>
    <source>
        <strain evidence="9 10">12-1054</strain>
    </source>
</reference>
<dbReference type="Proteomes" id="UP000193685">
    <property type="component" value="Unassembled WGS sequence"/>
</dbReference>
<accession>A0A1Y2F544</accession>
<keyword evidence="4" id="KW-0347">Helicase</keyword>
<evidence type="ECO:0000313" key="10">
    <source>
        <dbReference type="Proteomes" id="UP000193685"/>
    </source>
</evidence>
<evidence type="ECO:0000256" key="3">
    <source>
        <dbReference type="ARBA" id="ARBA00022801"/>
    </source>
</evidence>
<dbReference type="OMA" id="HSTIDFI"/>
<dbReference type="InterPro" id="IPR027417">
    <property type="entry name" value="P-loop_NTPase"/>
</dbReference>
<dbReference type="PROSITE" id="PS51194">
    <property type="entry name" value="HELICASE_CTER"/>
    <property type="match status" value="1"/>
</dbReference>
<evidence type="ECO:0000256" key="4">
    <source>
        <dbReference type="ARBA" id="ARBA00022806"/>
    </source>
</evidence>
<dbReference type="PANTHER" id="PTHR47960">
    <property type="entry name" value="DEAD-BOX ATP-DEPENDENT RNA HELICASE 50"/>
    <property type="match status" value="1"/>
</dbReference>
<evidence type="ECO:0000256" key="2">
    <source>
        <dbReference type="ARBA" id="ARBA00022741"/>
    </source>
</evidence>
<feature type="domain" description="Helicase C-terminal" evidence="8">
    <location>
        <begin position="286"/>
        <end position="466"/>
    </location>
</feature>
<evidence type="ECO:0000259" key="8">
    <source>
        <dbReference type="PROSITE" id="PS51194"/>
    </source>
</evidence>
<keyword evidence="10" id="KW-1185">Reference proteome</keyword>
<dbReference type="InterPro" id="IPR014001">
    <property type="entry name" value="Helicase_ATP-bd"/>
</dbReference>
<dbReference type="RefSeq" id="XP_040723634.1">
    <property type="nucleotide sequence ID" value="XM_040871452.1"/>
</dbReference>
<name>A0A1Y2F544_PROLT</name>
<dbReference type="STRING" id="56484.A0A1Y2F544"/>
<dbReference type="GO" id="GO:0003676">
    <property type="term" value="F:nucleic acid binding"/>
    <property type="evidence" value="ECO:0007669"/>
    <property type="project" value="InterPro"/>
</dbReference>
<comment type="catalytic activity">
    <reaction evidence="6">
        <text>ATP + H2O = ADP + phosphate + H(+)</text>
        <dbReference type="Rhea" id="RHEA:13065"/>
        <dbReference type="ChEBI" id="CHEBI:15377"/>
        <dbReference type="ChEBI" id="CHEBI:15378"/>
        <dbReference type="ChEBI" id="CHEBI:30616"/>
        <dbReference type="ChEBI" id="CHEBI:43474"/>
        <dbReference type="ChEBI" id="CHEBI:456216"/>
        <dbReference type="EC" id="3.6.4.13"/>
    </reaction>
</comment>
<evidence type="ECO:0000259" key="7">
    <source>
        <dbReference type="PROSITE" id="PS51192"/>
    </source>
</evidence>
<keyword evidence="5" id="KW-0067">ATP-binding</keyword>
<dbReference type="EC" id="3.6.4.13" evidence="1"/>
<gene>
    <name evidence="9" type="ORF">BCR37DRAFT_394344</name>
</gene>
<proteinExistence type="predicted"/>
<keyword evidence="2" id="KW-0547">Nucleotide-binding</keyword>
<dbReference type="SUPFAM" id="SSF52540">
    <property type="entry name" value="P-loop containing nucleoside triphosphate hydrolases"/>
    <property type="match status" value="1"/>
</dbReference>
<evidence type="ECO:0000313" key="9">
    <source>
        <dbReference type="EMBL" id="ORY79002.1"/>
    </source>
</evidence>
<dbReference type="InterPro" id="IPR001650">
    <property type="entry name" value="Helicase_C-like"/>
</dbReference>
<evidence type="ECO:0000256" key="6">
    <source>
        <dbReference type="ARBA" id="ARBA00047984"/>
    </source>
</evidence>
<dbReference type="AlphaFoldDB" id="A0A1Y2F544"/>
<sequence>MSKTNTSVLSDIPLHQRTAAKGQANAATSPSFSALRLSAALTQGIMAGPLSDLEYASPSDIQALAIPKLVAGCSTGAEKQAFLLAAETGSGKTLAYLAPILHHLKKHEAERGEGFVRAPGHPGCVIVVPSIELVKQVGGVVKALSHHVKFSATTLLPSFSFRRAKNAVLVHPVDVLVTMPSQLSNLLAEGIVKLDTTRFVVVDEADTLFDISFEDTMETIIKHVKRSVQHLVLCSATIPRSLDSFLRKHYPDIERLVSSKIHAIPRRVAMKFVDIEKEFKGNKDRAAHQILRDLAQDGTEPGKVKKVILFVNKRETIAPVATYLRERNIDCLEFSKDSPDRGAAINQFLSTEENVIASPAEQDSSETDVADEAQPLEEAVTASAPDKNSLKVLITTDLASRGIDTIAVKNVVLYDVPYSTIDFIHRVGRTGRAGRRGRAFVLVNKETGNQWIKDVKRMVINGMPLI</sequence>
<dbReference type="GO" id="GO:0003724">
    <property type="term" value="F:RNA helicase activity"/>
    <property type="evidence" value="ECO:0007669"/>
    <property type="project" value="UniProtKB-EC"/>
</dbReference>
<dbReference type="Gene3D" id="3.40.50.300">
    <property type="entry name" value="P-loop containing nucleotide triphosphate hydrolases"/>
    <property type="match status" value="2"/>
</dbReference>
<comment type="caution">
    <text evidence="9">The sequence shown here is derived from an EMBL/GenBank/DDBJ whole genome shotgun (WGS) entry which is preliminary data.</text>
</comment>
<keyword evidence="3 9" id="KW-0378">Hydrolase</keyword>
<dbReference type="SMART" id="SM00487">
    <property type="entry name" value="DEXDc"/>
    <property type="match status" value="1"/>
</dbReference>
<protein>
    <recommendedName>
        <fullName evidence="1">RNA helicase</fullName>
        <ecNumber evidence="1">3.6.4.13</ecNumber>
    </recommendedName>
</protein>
<dbReference type="GO" id="GO:0016787">
    <property type="term" value="F:hydrolase activity"/>
    <property type="evidence" value="ECO:0007669"/>
    <property type="project" value="UniProtKB-KW"/>
</dbReference>